<dbReference type="EMBL" id="JANBTW010000057">
    <property type="protein sequence ID" value="KAJ2674419.1"/>
    <property type="molecule type" value="Genomic_DNA"/>
</dbReference>
<dbReference type="OrthoDB" id="1862401at2759"/>
<sequence length="495" mass="55855">MEEFKANIKPQVIELDGFDMLPHITNISFYFYYENIGNVNNDQFMPPEQLKTAFYKAMAEFPILAGTAKTDNTGKTYIEITRDNLNKMVYTDSQCDTHFQAFKDADFNPSLLPNAFYEARMVPAPPGYFGGCIKLVEIHIVRMKDCSGIVIFASVSHMIFDAYGFSSFINRWAEINKAMLSITGGIDAVIPCTCTFLQDRSILNIGRSSESDRVETDICDSLSSSRTLSKWLSWISPELRGRMCKLACYYTKVKNCYYHISTRALESLRSSIQEYVATDTPRLSINDVITAVVTVVISQCTILDEQGQKGAVATTRYLLNKIIGGSTDYTLYYAVDTRLRLKHLSDVVYTGNSVFLRKIVTPKDVLQNNSIFQTLAIVASHIRRVVVDTDAQYVGQFGYMVNKEPDSYMRFILGHMSARNAILVSSQTRISYYDADFGYGIPTMVKPGFLTFPNVVLPMPCRPGTDGYDIAFTVSQAVAEKIKQHRFFMDLVSKF</sequence>
<dbReference type="InterPro" id="IPR050317">
    <property type="entry name" value="Plant_Fungal_Acyltransferase"/>
</dbReference>
<evidence type="ECO:0000256" key="1">
    <source>
        <dbReference type="ARBA" id="ARBA00022679"/>
    </source>
</evidence>
<comment type="caution">
    <text evidence="2">The sequence shown here is derived from an EMBL/GenBank/DDBJ whole genome shotgun (WGS) entry which is preliminary data.</text>
</comment>
<reference evidence="2" key="1">
    <citation type="submission" date="2022-07" db="EMBL/GenBank/DDBJ databases">
        <title>Phylogenomic reconstructions and comparative analyses of Kickxellomycotina fungi.</title>
        <authorList>
            <person name="Reynolds N.K."/>
            <person name="Stajich J.E."/>
            <person name="Barry K."/>
            <person name="Grigoriev I.V."/>
            <person name="Crous P."/>
            <person name="Smith M.E."/>
        </authorList>
    </citation>
    <scope>NUCLEOTIDE SEQUENCE</scope>
    <source>
        <strain evidence="2">NRRL 3115</strain>
    </source>
</reference>
<accession>A0A9W8KX69</accession>
<dbReference type="AlphaFoldDB" id="A0A9W8KX69"/>
<dbReference type="GO" id="GO:0016747">
    <property type="term" value="F:acyltransferase activity, transferring groups other than amino-acyl groups"/>
    <property type="evidence" value="ECO:0007669"/>
    <property type="project" value="TreeGrafter"/>
</dbReference>
<dbReference type="PANTHER" id="PTHR31642:SF310">
    <property type="entry name" value="FATTY ALCOHOL:CAFFEOYL-COA ACYLTRANSFERASE"/>
    <property type="match status" value="1"/>
</dbReference>
<evidence type="ECO:0000313" key="3">
    <source>
        <dbReference type="Proteomes" id="UP001151518"/>
    </source>
</evidence>
<name>A0A9W8KX69_9FUNG</name>
<keyword evidence="1" id="KW-0808">Transferase</keyword>
<organism evidence="2 3">
    <name type="scientific">Coemansia spiralis</name>
    <dbReference type="NCBI Taxonomy" id="417178"/>
    <lineage>
        <taxon>Eukaryota</taxon>
        <taxon>Fungi</taxon>
        <taxon>Fungi incertae sedis</taxon>
        <taxon>Zoopagomycota</taxon>
        <taxon>Kickxellomycotina</taxon>
        <taxon>Kickxellomycetes</taxon>
        <taxon>Kickxellales</taxon>
        <taxon>Kickxellaceae</taxon>
        <taxon>Coemansia</taxon>
    </lineage>
</organism>
<dbReference type="Gene3D" id="3.30.559.10">
    <property type="entry name" value="Chloramphenicol acetyltransferase-like domain"/>
    <property type="match status" value="2"/>
</dbReference>
<evidence type="ECO:0000313" key="2">
    <source>
        <dbReference type="EMBL" id="KAJ2674419.1"/>
    </source>
</evidence>
<dbReference type="Pfam" id="PF02458">
    <property type="entry name" value="Transferase"/>
    <property type="match status" value="2"/>
</dbReference>
<dbReference type="InterPro" id="IPR023213">
    <property type="entry name" value="CAT-like_dom_sf"/>
</dbReference>
<proteinExistence type="predicted"/>
<dbReference type="PANTHER" id="PTHR31642">
    <property type="entry name" value="TRICHOTHECENE 3-O-ACETYLTRANSFERASE"/>
    <property type="match status" value="1"/>
</dbReference>
<protein>
    <submittedName>
        <fullName evidence="2">Uncharacterized protein</fullName>
    </submittedName>
</protein>
<dbReference type="Proteomes" id="UP001151518">
    <property type="component" value="Unassembled WGS sequence"/>
</dbReference>
<gene>
    <name evidence="2" type="ORF">GGI25_004359</name>
</gene>